<organism evidence="1 2">
    <name type="scientific">Cucurbita moschata</name>
    <name type="common">Winter crookneck squash</name>
    <name type="synonym">Cucurbita pepo var. moschata</name>
    <dbReference type="NCBI Taxonomy" id="3662"/>
    <lineage>
        <taxon>Eukaryota</taxon>
        <taxon>Viridiplantae</taxon>
        <taxon>Streptophyta</taxon>
        <taxon>Embryophyta</taxon>
        <taxon>Tracheophyta</taxon>
        <taxon>Spermatophyta</taxon>
        <taxon>Magnoliopsida</taxon>
        <taxon>eudicotyledons</taxon>
        <taxon>Gunneridae</taxon>
        <taxon>Pentapetalae</taxon>
        <taxon>rosids</taxon>
        <taxon>fabids</taxon>
        <taxon>Cucurbitales</taxon>
        <taxon>Cucurbitaceae</taxon>
        <taxon>Cucurbiteae</taxon>
        <taxon>Cucurbita</taxon>
    </lineage>
</organism>
<proteinExistence type="predicted"/>
<sequence>MPVYQRRIHIEAFALCGYGGRVKTRALISQTSLRNQVKAFEMDKASVSERTTVSYLYFGLLKHEVIMKSGFYYFNIEGLLNRQTKTCWNLWAFSKPNFDATRLLESFTIRF</sequence>
<accession>A0A6J1F635</accession>
<gene>
    <name evidence="2" type="primary">LOC111442687</name>
</gene>
<protein>
    <submittedName>
        <fullName evidence="2">Uncharacterized protein LOC111442687</fullName>
    </submittedName>
</protein>
<dbReference type="KEGG" id="cmos:111442687"/>
<evidence type="ECO:0000313" key="2">
    <source>
        <dbReference type="RefSeq" id="XP_022935926.1"/>
    </source>
</evidence>
<dbReference type="AlphaFoldDB" id="A0A6J1F635"/>
<name>A0A6J1F635_CUCMO</name>
<dbReference type="RefSeq" id="XP_022935926.1">
    <property type="nucleotide sequence ID" value="XM_023080158.1"/>
</dbReference>
<keyword evidence="1" id="KW-1185">Reference proteome</keyword>
<reference evidence="2" key="1">
    <citation type="submission" date="2025-08" db="UniProtKB">
        <authorList>
            <consortium name="RefSeq"/>
        </authorList>
    </citation>
    <scope>IDENTIFICATION</scope>
    <source>
        <tissue evidence="2">Young leaves</tissue>
    </source>
</reference>
<evidence type="ECO:0000313" key="1">
    <source>
        <dbReference type="Proteomes" id="UP000504609"/>
    </source>
</evidence>
<dbReference type="GeneID" id="111442687"/>
<dbReference type="Proteomes" id="UP000504609">
    <property type="component" value="Unplaced"/>
</dbReference>